<evidence type="ECO:0000313" key="3">
    <source>
        <dbReference type="EMBL" id="RMQ17928.1"/>
    </source>
</evidence>
<feature type="domain" description="DUF4329" evidence="1">
    <location>
        <begin position="106"/>
        <end position="242"/>
    </location>
</feature>
<dbReference type="Proteomes" id="UP000267908">
    <property type="component" value="Unassembled WGS sequence"/>
</dbReference>
<evidence type="ECO:0000313" key="2">
    <source>
        <dbReference type="EMBL" id="RMP15707.1"/>
    </source>
</evidence>
<dbReference type="AlphaFoldDB" id="A0A0P9PUD8"/>
<name>A0A0P9PUD8_9PSED</name>
<reference evidence="4 5" key="1">
    <citation type="submission" date="2018-08" db="EMBL/GenBank/DDBJ databases">
        <title>Recombination of ecologically and evolutionarily significant loci maintains genetic cohesion in the Pseudomonas syringae species complex.</title>
        <authorList>
            <person name="Dillon M."/>
            <person name="Thakur S."/>
            <person name="Almeida R.N.D."/>
            <person name="Weir B.S."/>
            <person name="Guttman D.S."/>
        </authorList>
    </citation>
    <scope>NUCLEOTIDE SEQUENCE [LARGE SCALE GENOMIC DNA]</scope>
    <source>
        <strain evidence="3 5">ICMP 13052</strain>
        <strain evidence="2 4">ICMP 4330</strain>
    </source>
</reference>
<gene>
    <name evidence="3" type="ORF">ALQ08_100667</name>
    <name evidence="2" type="ORF">ALQ28_00102</name>
</gene>
<dbReference type="Proteomes" id="UP000269044">
    <property type="component" value="Unassembled WGS sequence"/>
</dbReference>
<protein>
    <recommendedName>
        <fullName evidence="1">DUF4329 domain-containing protein</fullName>
    </recommendedName>
</protein>
<dbReference type="EMBL" id="RBQG01000106">
    <property type="protein sequence ID" value="RMP15707.1"/>
    <property type="molecule type" value="Genomic_DNA"/>
</dbReference>
<dbReference type="Pfam" id="PF14220">
    <property type="entry name" value="DUF4329"/>
    <property type="match status" value="1"/>
</dbReference>
<accession>A0A0P9PUD8</accession>
<proteinExistence type="predicted"/>
<dbReference type="EMBL" id="RBRA01000320">
    <property type="protein sequence ID" value="RMQ17928.1"/>
    <property type="molecule type" value="Genomic_DNA"/>
</dbReference>
<evidence type="ECO:0000313" key="5">
    <source>
        <dbReference type="Proteomes" id="UP000269044"/>
    </source>
</evidence>
<evidence type="ECO:0000313" key="4">
    <source>
        <dbReference type="Proteomes" id="UP000267908"/>
    </source>
</evidence>
<sequence>MPFAIAGAGFGQIRPRSESNHIPERLKIIFNFMLMSVAQAICCRIYPLCRIHLCHLPAQASLRSWLYSQAQGAVNMHLRTKRIKRSVGDQGHSAMPALSAAFDHPDDAARYAHARIGNRRDREYGGFILVRDDGKYVATEPMKGSEFSFDPNDVFPRNDQEGYVLYPQGHNDYALYHSHPALEAGLPEWSESERATYPNSFSVGDIYAVIDDQDVCPASYLSGPDGSLIKYTVSRSAAEKRLFKRVAGPASMPSLSTLSQVHRALQNLTLMPSDVVRLLAGAGRLEVVVPSRLWGKVGKVTGDWRPYSDKEGADTAAVRSPAVCEAVWPPKALSLSGEFAHADDAARYAHSRLNARIHSQVIGFLLLNPVTQTYRIAEPILEEGYPVYAPCSVFHPDAYYRPPLPAGYRIDGMYFSSANLAAEGGRAEQRPFFEPDDLHRMFSYRYKPAKRPKDLPIRYGFEMSAIYFSAADGALLGYTPSHSEQELELLRRVSRVYSGAESIQAQLAAGLMSAQDYVHLVAGAGHLRVLQTTERWPDAGTVSPVQ</sequence>
<dbReference type="InterPro" id="IPR025479">
    <property type="entry name" value="DUF4329"/>
</dbReference>
<organism evidence="3 5">
    <name type="scientific">Pseudomonas syringae pv. delphinii</name>
    <dbReference type="NCBI Taxonomy" id="192088"/>
    <lineage>
        <taxon>Bacteria</taxon>
        <taxon>Pseudomonadati</taxon>
        <taxon>Pseudomonadota</taxon>
        <taxon>Gammaproteobacteria</taxon>
        <taxon>Pseudomonadales</taxon>
        <taxon>Pseudomonadaceae</taxon>
        <taxon>Pseudomonas</taxon>
    </lineage>
</organism>
<evidence type="ECO:0000259" key="1">
    <source>
        <dbReference type="Pfam" id="PF14220"/>
    </source>
</evidence>
<comment type="caution">
    <text evidence="3">The sequence shown here is derived from an EMBL/GenBank/DDBJ whole genome shotgun (WGS) entry which is preliminary data.</text>
</comment>